<dbReference type="GO" id="GO:0004165">
    <property type="term" value="F:delta(3)-delta(2)-enoyl-CoA isomerase activity"/>
    <property type="evidence" value="ECO:0007669"/>
    <property type="project" value="UniProtKB-ARBA"/>
</dbReference>
<name>A0A8H6VH19_9PEZI</name>
<dbReference type="CDD" id="cd06558">
    <property type="entry name" value="crotonase-like"/>
    <property type="match status" value="1"/>
</dbReference>
<sequence length="647" mass="70496">MPSPPKLDHIAVSIDSQSPSIAIIKFNRPKSANAINTHSVQQFLTALKWAEAESQIRIILTTGEGKFYTAGLDLLDPSVKQEGATISDEFIETIGAIHEHLIKTNKLVVSAINGPAPGWGTTSIALSDLVYAAPNAIFFTPFVQWGLCAEGCSSLTMTRLMGRQKASALILAGARFTAQEAESAGLITKILGQESFSDDVMKIVRGIAKLPPDSLKANKDLLMRTQRAGLLEANEVELRTLKDQVRKKESLDAIAGFAEETERKKKEKASKSKLSIMSATELQALLRFLTKDAKVPLATAISKARELQAAKLDTPEALAKIKADALQTTFPDGKIAKQIVSAAKRISKKRAAGDDTTTTPKKKRKESLFPDEPLQPAELEKSLELPSSDASEEELRKTVLFTNRAPLVLAFLVVLLKRTMPEQPLSSRLSLAQAYVSITSRSRAVDLGIENGKSAEDEGFGEGQPTVIVGGKAIKVIRRWGYEWKDQSSSDIKVKTEEDQAEVADFIEEQPALWALDLEALKKSGNEKQPAMVQIGNNSNLPVYTPQSARAYLYKSFDTAPVSDAPTSKKLTGAAKAAEKEQNLGKLLRVLDLLYEAWAAKLAPDELDGRTWNWYVKIRPAVADGAAGWGGKNELKLADILDLRPDT</sequence>
<dbReference type="PANTHER" id="PTHR43684:SF1">
    <property type="entry name" value="ENOYL-COA DELTA ISOMERASE 2"/>
    <property type="match status" value="1"/>
</dbReference>
<keyword evidence="4 6" id="KW-0413">Isomerase</keyword>
<feature type="region of interest" description="Disordered" evidence="5">
    <location>
        <begin position="347"/>
        <end position="390"/>
    </location>
</feature>
<keyword evidence="7" id="KW-1185">Reference proteome</keyword>
<proteinExistence type="predicted"/>
<evidence type="ECO:0000256" key="2">
    <source>
        <dbReference type="ARBA" id="ARBA00023026"/>
    </source>
</evidence>
<keyword evidence="2" id="KW-0843">Virulence</keyword>
<protein>
    <submittedName>
        <fullName evidence="6">Enoyl-CoA delta isomerase 2, mitochondrial</fullName>
    </submittedName>
</protein>
<dbReference type="SUPFAM" id="SSF52096">
    <property type="entry name" value="ClpP/crotonase"/>
    <property type="match status" value="1"/>
</dbReference>
<dbReference type="EMBL" id="JABCIY010000219">
    <property type="protein sequence ID" value="KAF7187814.1"/>
    <property type="molecule type" value="Genomic_DNA"/>
</dbReference>
<gene>
    <name evidence="6" type="ORF">HII31_10714</name>
</gene>
<evidence type="ECO:0000256" key="3">
    <source>
        <dbReference type="ARBA" id="ARBA00023140"/>
    </source>
</evidence>
<evidence type="ECO:0000256" key="5">
    <source>
        <dbReference type="SAM" id="MobiDB-lite"/>
    </source>
</evidence>
<comment type="caution">
    <text evidence="6">The sequence shown here is derived from an EMBL/GenBank/DDBJ whole genome shotgun (WGS) entry which is preliminary data.</text>
</comment>
<dbReference type="Gene3D" id="3.90.226.10">
    <property type="entry name" value="2-enoyl-CoA Hydratase, Chain A, domain 1"/>
    <property type="match status" value="1"/>
</dbReference>
<accession>A0A8H6VH19</accession>
<evidence type="ECO:0000313" key="6">
    <source>
        <dbReference type="EMBL" id="KAF7187814.1"/>
    </source>
</evidence>
<keyword evidence="3" id="KW-0576">Peroxisome</keyword>
<comment type="subcellular location">
    <subcellularLocation>
        <location evidence="1">Peroxisome</location>
    </subcellularLocation>
</comment>
<evidence type="ECO:0000256" key="4">
    <source>
        <dbReference type="ARBA" id="ARBA00023235"/>
    </source>
</evidence>
<dbReference type="PANTHER" id="PTHR43684">
    <property type="match status" value="1"/>
</dbReference>
<evidence type="ECO:0000313" key="7">
    <source>
        <dbReference type="Proteomes" id="UP000660729"/>
    </source>
</evidence>
<dbReference type="OrthoDB" id="448450at2759"/>
<dbReference type="InterPro" id="IPR014748">
    <property type="entry name" value="Enoyl-CoA_hydra_C"/>
</dbReference>
<evidence type="ECO:0000256" key="1">
    <source>
        <dbReference type="ARBA" id="ARBA00004275"/>
    </source>
</evidence>
<dbReference type="InterPro" id="IPR051053">
    <property type="entry name" value="ECH/Chromodomain_protein"/>
</dbReference>
<dbReference type="Pfam" id="PF00378">
    <property type="entry name" value="ECH_1"/>
    <property type="match status" value="1"/>
</dbReference>
<dbReference type="InterPro" id="IPR029045">
    <property type="entry name" value="ClpP/crotonase-like_dom_sf"/>
</dbReference>
<reference evidence="6" key="1">
    <citation type="submission" date="2020-04" db="EMBL/GenBank/DDBJ databases">
        <title>Draft genome resource of the tomato pathogen Pseudocercospora fuligena.</title>
        <authorList>
            <person name="Zaccaron A."/>
        </authorList>
    </citation>
    <scope>NUCLEOTIDE SEQUENCE</scope>
    <source>
        <strain evidence="6">PF001</strain>
    </source>
</reference>
<dbReference type="AlphaFoldDB" id="A0A8H6VH19"/>
<dbReference type="Gene3D" id="1.10.12.10">
    <property type="entry name" value="Lyase 2-enoyl-coa Hydratase, Chain A, domain 2"/>
    <property type="match status" value="1"/>
</dbReference>
<dbReference type="Proteomes" id="UP000660729">
    <property type="component" value="Unassembled WGS sequence"/>
</dbReference>
<organism evidence="6 7">
    <name type="scientific">Pseudocercospora fuligena</name>
    <dbReference type="NCBI Taxonomy" id="685502"/>
    <lineage>
        <taxon>Eukaryota</taxon>
        <taxon>Fungi</taxon>
        <taxon>Dikarya</taxon>
        <taxon>Ascomycota</taxon>
        <taxon>Pezizomycotina</taxon>
        <taxon>Dothideomycetes</taxon>
        <taxon>Dothideomycetidae</taxon>
        <taxon>Mycosphaerellales</taxon>
        <taxon>Mycosphaerellaceae</taxon>
        <taxon>Pseudocercospora</taxon>
    </lineage>
</organism>
<dbReference type="GO" id="GO:0005777">
    <property type="term" value="C:peroxisome"/>
    <property type="evidence" value="ECO:0007669"/>
    <property type="project" value="UniProtKB-SubCell"/>
</dbReference>
<dbReference type="InterPro" id="IPR001753">
    <property type="entry name" value="Enoyl-CoA_hydra/iso"/>
</dbReference>